<dbReference type="EMBL" id="FJOG01000007">
    <property type="protein sequence ID" value="CZR55675.1"/>
    <property type="molecule type" value="Genomic_DNA"/>
</dbReference>
<reference evidence="1 2" key="1">
    <citation type="submission" date="2016-03" db="EMBL/GenBank/DDBJ databases">
        <authorList>
            <person name="Ploux O."/>
        </authorList>
    </citation>
    <scope>NUCLEOTIDE SEQUENCE [LARGE SCALE GENOMIC DNA]</scope>
    <source>
        <strain evidence="1 2">UAMH 11012</strain>
    </source>
</reference>
<dbReference type="OrthoDB" id="27483at2759"/>
<evidence type="ECO:0000313" key="1">
    <source>
        <dbReference type="EMBL" id="CZR55675.1"/>
    </source>
</evidence>
<sequence>MADLATESPPSAIQAGTSIYTDENDLKEDLENYGGLVSLLFNDHDAQRITNASYAAPIGQGEETLVDMSIRETWELSPENFEIRNPAWIPFLNTVVAKVSTGMGVDATGKSASAELYKTMAIRTLISES</sequence>
<accession>A0A1L7WSE3</accession>
<dbReference type="AlphaFoldDB" id="A0A1L7WSE3"/>
<evidence type="ECO:0000313" key="2">
    <source>
        <dbReference type="Proteomes" id="UP000184330"/>
    </source>
</evidence>
<organism evidence="1 2">
    <name type="scientific">Phialocephala subalpina</name>
    <dbReference type="NCBI Taxonomy" id="576137"/>
    <lineage>
        <taxon>Eukaryota</taxon>
        <taxon>Fungi</taxon>
        <taxon>Dikarya</taxon>
        <taxon>Ascomycota</taxon>
        <taxon>Pezizomycotina</taxon>
        <taxon>Leotiomycetes</taxon>
        <taxon>Helotiales</taxon>
        <taxon>Mollisiaceae</taxon>
        <taxon>Phialocephala</taxon>
        <taxon>Phialocephala fortinii species complex</taxon>
    </lineage>
</organism>
<dbReference type="Proteomes" id="UP000184330">
    <property type="component" value="Unassembled WGS sequence"/>
</dbReference>
<proteinExistence type="predicted"/>
<protein>
    <submittedName>
        <fullName evidence="1">Uncharacterized protein</fullName>
    </submittedName>
</protein>
<gene>
    <name evidence="1" type="ORF">PAC_05563</name>
</gene>
<keyword evidence="2" id="KW-1185">Reference proteome</keyword>
<name>A0A1L7WSE3_9HELO</name>